<dbReference type="Gene3D" id="2.40.170.20">
    <property type="entry name" value="TonB-dependent receptor, beta-barrel domain"/>
    <property type="match status" value="1"/>
</dbReference>
<comment type="subcellular location">
    <subcellularLocation>
        <location evidence="1 10">Cell outer membrane</location>
        <topology evidence="1 10">Multi-pass membrane protein</topology>
    </subcellularLocation>
</comment>
<dbReference type="InterPro" id="IPR012910">
    <property type="entry name" value="Plug_dom"/>
</dbReference>
<dbReference type="Pfam" id="PF00593">
    <property type="entry name" value="TonB_dep_Rec_b-barrel"/>
    <property type="match status" value="1"/>
</dbReference>
<keyword evidence="2 10" id="KW-0813">Transport</keyword>
<dbReference type="FunFam" id="2.170.130.10:FF:000003">
    <property type="entry name" value="SusC/RagA family TonB-linked outer membrane protein"/>
    <property type="match status" value="1"/>
</dbReference>
<organism evidence="15 16">
    <name type="scientific">Xylanibacter ruminicola</name>
    <name type="common">Prevotella ruminicola</name>
    <dbReference type="NCBI Taxonomy" id="839"/>
    <lineage>
        <taxon>Bacteria</taxon>
        <taxon>Pseudomonadati</taxon>
        <taxon>Bacteroidota</taxon>
        <taxon>Bacteroidia</taxon>
        <taxon>Bacteroidales</taxon>
        <taxon>Prevotellaceae</taxon>
        <taxon>Xylanibacter</taxon>
    </lineage>
</organism>
<dbReference type="SUPFAM" id="SSF56935">
    <property type="entry name" value="Porins"/>
    <property type="match status" value="1"/>
</dbReference>
<evidence type="ECO:0000256" key="3">
    <source>
        <dbReference type="ARBA" id="ARBA00022452"/>
    </source>
</evidence>
<dbReference type="InterPro" id="IPR023997">
    <property type="entry name" value="TonB-dep_OMP_SusC/RagA_CS"/>
</dbReference>
<dbReference type="GO" id="GO:0015344">
    <property type="term" value="F:siderophore uptake transmembrane transporter activity"/>
    <property type="evidence" value="ECO:0007669"/>
    <property type="project" value="TreeGrafter"/>
</dbReference>
<dbReference type="PANTHER" id="PTHR30069:SF29">
    <property type="entry name" value="HEMOGLOBIN AND HEMOGLOBIN-HAPTOGLOBIN-BINDING PROTEIN 1-RELATED"/>
    <property type="match status" value="1"/>
</dbReference>
<dbReference type="InterPro" id="IPR039426">
    <property type="entry name" value="TonB-dep_rcpt-like"/>
</dbReference>
<feature type="chain" id="PRO_5039063533" evidence="12">
    <location>
        <begin position="22"/>
        <end position="1063"/>
    </location>
</feature>
<evidence type="ECO:0000256" key="8">
    <source>
        <dbReference type="ARBA" id="ARBA00023170"/>
    </source>
</evidence>
<dbReference type="GO" id="GO:0009279">
    <property type="term" value="C:cell outer membrane"/>
    <property type="evidence" value="ECO:0007669"/>
    <property type="project" value="UniProtKB-SubCell"/>
</dbReference>
<dbReference type="NCBIfam" id="TIGR04057">
    <property type="entry name" value="SusC_RagA_signa"/>
    <property type="match status" value="1"/>
</dbReference>
<evidence type="ECO:0000313" key="16">
    <source>
        <dbReference type="Proteomes" id="UP000806522"/>
    </source>
</evidence>
<evidence type="ECO:0000256" key="10">
    <source>
        <dbReference type="PROSITE-ProRule" id="PRU01360"/>
    </source>
</evidence>
<dbReference type="InterPro" id="IPR023996">
    <property type="entry name" value="TonB-dep_OMP_SusC/RagA"/>
</dbReference>
<dbReference type="InterPro" id="IPR000531">
    <property type="entry name" value="Beta-barrel_TonB"/>
</dbReference>
<sequence length="1063" mass="119185">MKKRLTLFIVSLFLFVGTALAQTKVTGTVISQEDGEPIVGATIKIVGARTGAITNFDGQFTVTMPEGKDMIEITYLGCKTETVKAVNGMRVIMKPDSETLDEVVVVAYGTQKKSSFTGSAATVKGDKLEKMQVSNLGKALEGAAAGVQITSTNGSPGADAQIRIRGIGSISASQQPLIVVDGVPYEMSLNSIPTQDIETMTILKDAAANSMYGARGSNGVIMITTKSGKTGKVNINFDARYGFNTRGVPTYDVITDAGQYYEMMYESYRNSLVEQMGMADASKYAAEHLIDGNLKYNVFKGVADNQLIDPTTGKINPAATQRKWNDDWNKDPFKHGIRQEYNATITSGSDATKVFASLGYLKDEGYMKGSGFDRYNGRVKIDQNIGKSIRVGGNIAYSHTDYKTFGDTQSNYSNIFMFSQNIAPIYPIYLYKEDGSLWLDDNGNRQYDWGTEYVRPYAAEQNPLAAAEANIQRNERDNVSSRGYFEWTFLNDFKFTANVAYDVYNGWYTELMTPIGGDAKNVGGRGYKEVYRKGALNVNQLIDWNHTFGSDHDVHVLLGHENKNDKYRYFYGQMTQFSDPTNPEFANAAQYQDMTSYSWEYALEGYFLKGEYNYDDKYYLTASIRRDGSSRFHKDNRWGTFWAVGGSWRLNEEEFMKEIDWVSGLKLKVSYGTQGNDHLLDENGLDLIHVYSDLYAVNRVDGAAAFSKWLRGNPDVTWEKSRNFNAGFEAQLWKRLNIGFDFFIKETRDMLYQSPLAASEGKPNYIWRNEMNMKNTGFEIEISGDIIKNNTLTWSASLNLTHYKNELTKLPESKPASEFPNGYQAGRYWRKLGGSLYDWYRYEYVGVDPETGKPQYNHYTYKTDDDGNIMRDADGNEIVESIEKVNTASEATLRQTGKSAIPDLTGGLSTTVTAYGFDLTVSTAFQLGGWAWDAQYATLMNAGDKGENFHKDMLNRWTATNTTSNIPALNFGDQNAGIDSSSDYFLTKGDYFSLRNVTLGYTLPKKWLTRAGISNVRVYLTGDNIWLKSKRKGFDPRYSFSGYNQYAGYSALSSYSVGLNVAF</sequence>
<dbReference type="SUPFAM" id="SSF49464">
    <property type="entry name" value="Carboxypeptidase regulatory domain-like"/>
    <property type="match status" value="1"/>
</dbReference>
<dbReference type="PROSITE" id="PS52016">
    <property type="entry name" value="TONB_DEPENDENT_REC_3"/>
    <property type="match status" value="1"/>
</dbReference>
<reference evidence="15" key="1">
    <citation type="submission" date="2019-04" db="EMBL/GenBank/DDBJ databases">
        <title>Evolution of Biomass-Degrading Anaerobic Consortia Revealed by Metagenomics.</title>
        <authorList>
            <person name="Peng X."/>
        </authorList>
    </citation>
    <scope>NUCLEOTIDE SEQUENCE</scope>
    <source>
        <strain evidence="15">SIG140</strain>
    </source>
</reference>
<evidence type="ECO:0000256" key="9">
    <source>
        <dbReference type="ARBA" id="ARBA00023237"/>
    </source>
</evidence>
<keyword evidence="4 10" id="KW-0812">Transmembrane</keyword>
<evidence type="ECO:0000256" key="6">
    <source>
        <dbReference type="ARBA" id="ARBA00023077"/>
    </source>
</evidence>
<name>A0A9D5P7U5_XYLRU</name>
<evidence type="ECO:0000256" key="12">
    <source>
        <dbReference type="SAM" id="SignalP"/>
    </source>
</evidence>
<dbReference type="Gene3D" id="2.60.40.1120">
    <property type="entry name" value="Carboxypeptidase-like, regulatory domain"/>
    <property type="match status" value="1"/>
</dbReference>
<evidence type="ECO:0000256" key="5">
    <source>
        <dbReference type="ARBA" id="ARBA00022729"/>
    </source>
</evidence>
<evidence type="ECO:0000256" key="1">
    <source>
        <dbReference type="ARBA" id="ARBA00004571"/>
    </source>
</evidence>
<feature type="signal peptide" evidence="12">
    <location>
        <begin position="1"/>
        <end position="21"/>
    </location>
</feature>
<dbReference type="AlphaFoldDB" id="A0A9D5P7U5"/>
<dbReference type="InterPro" id="IPR036942">
    <property type="entry name" value="Beta-barrel_TonB_sf"/>
</dbReference>
<dbReference type="PANTHER" id="PTHR30069">
    <property type="entry name" value="TONB-DEPENDENT OUTER MEMBRANE RECEPTOR"/>
    <property type="match status" value="1"/>
</dbReference>
<comment type="caution">
    <text evidence="15">The sequence shown here is derived from an EMBL/GenBank/DDBJ whole genome shotgun (WGS) entry which is preliminary data.</text>
</comment>
<evidence type="ECO:0000259" key="14">
    <source>
        <dbReference type="Pfam" id="PF07715"/>
    </source>
</evidence>
<accession>A0A9D5P7U5</accession>
<dbReference type="Proteomes" id="UP000806522">
    <property type="component" value="Unassembled WGS sequence"/>
</dbReference>
<keyword evidence="7 10" id="KW-0472">Membrane</keyword>
<keyword evidence="6 11" id="KW-0798">TonB box</keyword>
<protein>
    <submittedName>
        <fullName evidence="15">TonB-dependent receptor</fullName>
    </submittedName>
</protein>
<evidence type="ECO:0000313" key="15">
    <source>
        <dbReference type="EMBL" id="MBE6270656.1"/>
    </source>
</evidence>
<dbReference type="GO" id="GO:0044718">
    <property type="term" value="P:siderophore transmembrane transport"/>
    <property type="evidence" value="ECO:0007669"/>
    <property type="project" value="TreeGrafter"/>
</dbReference>
<proteinExistence type="inferred from homology"/>
<keyword evidence="9 10" id="KW-0998">Cell outer membrane</keyword>
<evidence type="ECO:0000256" key="11">
    <source>
        <dbReference type="RuleBase" id="RU003357"/>
    </source>
</evidence>
<dbReference type="Gene3D" id="2.170.130.10">
    <property type="entry name" value="TonB-dependent receptor, plug domain"/>
    <property type="match status" value="1"/>
</dbReference>
<keyword evidence="3 10" id="KW-1134">Transmembrane beta strand</keyword>
<dbReference type="InterPro" id="IPR037066">
    <property type="entry name" value="Plug_dom_sf"/>
</dbReference>
<evidence type="ECO:0000256" key="4">
    <source>
        <dbReference type="ARBA" id="ARBA00022692"/>
    </source>
</evidence>
<dbReference type="EMBL" id="SUYC01000006">
    <property type="protein sequence ID" value="MBE6270656.1"/>
    <property type="molecule type" value="Genomic_DNA"/>
</dbReference>
<keyword evidence="8 15" id="KW-0675">Receptor</keyword>
<gene>
    <name evidence="15" type="ORF">E7101_06860</name>
</gene>
<feature type="domain" description="TonB-dependent receptor-like beta-barrel" evidence="13">
    <location>
        <begin position="437"/>
        <end position="1016"/>
    </location>
</feature>
<keyword evidence="5 12" id="KW-0732">Signal</keyword>
<evidence type="ECO:0000259" key="13">
    <source>
        <dbReference type="Pfam" id="PF00593"/>
    </source>
</evidence>
<feature type="domain" description="TonB-dependent receptor plug" evidence="14">
    <location>
        <begin position="113"/>
        <end position="220"/>
    </location>
</feature>
<dbReference type="Pfam" id="PF13715">
    <property type="entry name" value="CarbopepD_reg_2"/>
    <property type="match status" value="1"/>
</dbReference>
<comment type="similarity">
    <text evidence="10 11">Belongs to the TonB-dependent receptor family.</text>
</comment>
<dbReference type="NCBIfam" id="TIGR04056">
    <property type="entry name" value="OMP_RagA_SusC"/>
    <property type="match status" value="1"/>
</dbReference>
<dbReference type="Pfam" id="PF07715">
    <property type="entry name" value="Plug"/>
    <property type="match status" value="1"/>
</dbReference>
<evidence type="ECO:0000256" key="7">
    <source>
        <dbReference type="ARBA" id="ARBA00023136"/>
    </source>
</evidence>
<evidence type="ECO:0000256" key="2">
    <source>
        <dbReference type="ARBA" id="ARBA00022448"/>
    </source>
</evidence>
<dbReference type="InterPro" id="IPR008969">
    <property type="entry name" value="CarboxyPept-like_regulatory"/>
</dbReference>